<protein>
    <submittedName>
        <fullName evidence="2">F-box domain containing protein</fullName>
    </submittedName>
</protein>
<dbReference type="PANTHER" id="PTHR38926">
    <property type="entry name" value="F-BOX DOMAIN CONTAINING PROTEIN, EXPRESSED"/>
    <property type="match status" value="1"/>
</dbReference>
<comment type="caution">
    <text evidence="2">The sequence shown here is derived from an EMBL/GenBank/DDBJ whole genome shotgun (WGS) entry which is preliminary data.</text>
</comment>
<evidence type="ECO:0000313" key="2">
    <source>
        <dbReference type="EMBL" id="KAI1725991.1"/>
    </source>
</evidence>
<dbReference type="SMART" id="SM00256">
    <property type="entry name" value="FBOX"/>
    <property type="match status" value="1"/>
</dbReference>
<dbReference type="Gene3D" id="1.20.1280.50">
    <property type="match status" value="1"/>
</dbReference>
<accession>A0AAD4NI75</accession>
<evidence type="ECO:0000313" key="3">
    <source>
        <dbReference type="Proteomes" id="UP001201812"/>
    </source>
</evidence>
<dbReference type="InterPro" id="IPR036047">
    <property type="entry name" value="F-box-like_dom_sf"/>
</dbReference>
<organism evidence="2 3">
    <name type="scientific">Ditylenchus destructor</name>
    <dbReference type="NCBI Taxonomy" id="166010"/>
    <lineage>
        <taxon>Eukaryota</taxon>
        <taxon>Metazoa</taxon>
        <taxon>Ecdysozoa</taxon>
        <taxon>Nematoda</taxon>
        <taxon>Chromadorea</taxon>
        <taxon>Rhabditida</taxon>
        <taxon>Tylenchina</taxon>
        <taxon>Tylenchomorpha</taxon>
        <taxon>Sphaerularioidea</taxon>
        <taxon>Anguinidae</taxon>
        <taxon>Anguininae</taxon>
        <taxon>Ditylenchus</taxon>
    </lineage>
</organism>
<dbReference type="InterPro" id="IPR032675">
    <property type="entry name" value="LRR_dom_sf"/>
</dbReference>
<dbReference type="SUPFAM" id="SSF52047">
    <property type="entry name" value="RNI-like"/>
    <property type="match status" value="1"/>
</dbReference>
<dbReference type="SUPFAM" id="SSF81383">
    <property type="entry name" value="F-box domain"/>
    <property type="match status" value="1"/>
</dbReference>
<dbReference type="Proteomes" id="UP001201812">
    <property type="component" value="Unassembled WGS sequence"/>
</dbReference>
<gene>
    <name evidence="2" type="ORF">DdX_02683</name>
</gene>
<sequence length="534" mass="62251">MTKRTASKQPEIVAKKICNDPNEEASEICAINQLNDDILVYLFERILFIDRLNAELVCKRWLQLARHRSWKKFRVFSHKAFDELASDAKFTATSVGKRFLDRYYVKKCLHNNYERKPCYHMSLKEYQSIFQRAGANLIELNLEFFRDHNDDQFLDMSVPKLFTKRVMKACSSLSHLEHLWVGFYVQLKNLHLLTIADSFPNLKSIAFNGLDKNTIAGFKTVLEKCRKLEYVRILFTQHVERTKVDFVDLPAYLKIIYVSEFHSGRWMGDLLSTAAQKCNEIQSVHYSTITPPSPRNLLSAFFSNVTKCSNLKYLHCPVSNNDPFSNALDHLVHLEALSVNILCMDPETVLTTISNKYHSKLEHLDLHLEAHYPAVLDINRYKFSDMPHLLSFQLYIYYGEDDQVNDVSEEFFKRLLSHGRLMYLNTNTKISLNTICDALHNCKDLRILSWHDNGFAYKPFLDTLNVIYGENMPKDDYQIIKTNTSLFNILKTRNKKFPHAWLELCDVLPRSPVLHRIAFQGMTSVPQFAMQRCS</sequence>
<reference evidence="2" key="1">
    <citation type="submission" date="2022-01" db="EMBL/GenBank/DDBJ databases">
        <title>Genome Sequence Resource for Two Populations of Ditylenchus destructor, the Migratory Endoparasitic Phytonematode.</title>
        <authorList>
            <person name="Zhang H."/>
            <person name="Lin R."/>
            <person name="Xie B."/>
        </authorList>
    </citation>
    <scope>NUCLEOTIDE SEQUENCE</scope>
    <source>
        <strain evidence="2">BazhouSP</strain>
    </source>
</reference>
<dbReference type="InterPro" id="IPR001810">
    <property type="entry name" value="F-box_dom"/>
</dbReference>
<feature type="domain" description="F-box" evidence="1">
    <location>
        <begin position="34"/>
        <end position="73"/>
    </location>
</feature>
<dbReference type="EMBL" id="JAKKPZ010000002">
    <property type="protein sequence ID" value="KAI1725991.1"/>
    <property type="molecule type" value="Genomic_DNA"/>
</dbReference>
<dbReference type="AlphaFoldDB" id="A0AAD4NI75"/>
<keyword evidence="3" id="KW-1185">Reference proteome</keyword>
<proteinExistence type="predicted"/>
<evidence type="ECO:0000259" key="1">
    <source>
        <dbReference type="SMART" id="SM00256"/>
    </source>
</evidence>
<dbReference type="Pfam" id="PF00646">
    <property type="entry name" value="F-box"/>
    <property type="match status" value="1"/>
</dbReference>
<dbReference type="Gene3D" id="3.80.10.10">
    <property type="entry name" value="Ribonuclease Inhibitor"/>
    <property type="match status" value="1"/>
</dbReference>
<dbReference type="PANTHER" id="PTHR38926:SF5">
    <property type="entry name" value="F-BOX AND LEUCINE-RICH REPEAT PROTEIN 6"/>
    <property type="match status" value="1"/>
</dbReference>
<name>A0AAD4NI75_9BILA</name>